<feature type="coiled-coil region" evidence="1">
    <location>
        <begin position="850"/>
        <end position="1050"/>
    </location>
</feature>
<dbReference type="Gene3D" id="1.10.287.1490">
    <property type="match status" value="1"/>
</dbReference>
<evidence type="ECO:0000256" key="1">
    <source>
        <dbReference type="SAM" id="Coils"/>
    </source>
</evidence>
<organism evidence="3 4">
    <name type="scientific">Phytophthora fragariaefolia</name>
    <dbReference type="NCBI Taxonomy" id="1490495"/>
    <lineage>
        <taxon>Eukaryota</taxon>
        <taxon>Sar</taxon>
        <taxon>Stramenopiles</taxon>
        <taxon>Oomycota</taxon>
        <taxon>Peronosporomycetes</taxon>
        <taxon>Peronosporales</taxon>
        <taxon>Peronosporaceae</taxon>
        <taxon>Phytophthora</taxon>
    </lineage>
</organism>
<dbReference type="Proteomes" id="UP001165121">
    <property type="component" value="Unassembled WGS sequence"/>
</dbReference>
<feature type="coiled-coil region" evidence="1">
    <location>
        <begin position="1237"/>
        <end position="1376"/>
    </location>
</feature>
<evidence type="ECO:0000256" key="2">
    <source>
        <dbReference type="SAM" id="MobiDB-lite"/>
    </source>
</evidence>
<feature type="coiled-coil region" evidence="1">
    <location>
        <begin position="1106"/>
        <end position="1151"/>
    </location>
</feature>
<reference evidence="3" key="1">
    <citation type="submission" date="2023-04" db="EMBL/GenBank/DDBJ databases">
        <title>Phytophthora fragariaefolia NBRC 109709.</title>
        <authorList>
            <person name="Ichikawa N."/>
            <person name="Sato H."/>
            <person name="Tonouchi N."/>
        </authorList>
    </citation>
    <scope>NUCLEOTIDE SEQUENCE</scope>
    <source>
        <strain evidence="3">NBRC 109709</strain>
    </source>
</reference>
<comment type="caution">
    <text evidence="3">The sequence shown here is derived from an EMBL/GenBank/DDBJ whole genome shotgun (WGS) entry which is preliminary data.</text>
</comment>
<feature type="region of interest" description="Disordered" evidence="2">
    <location>
        <begin position="465"/>
        <end position="491"/>
    </location>
</feature>
<dbReference type="GO" id="GO:0005200">
    <property type="term" value="F:structural constituent of cytoskeleton"/>
    <property type="evidence" value="ECO:0007669"/>
    <property type="project" value="TreeGrafter"/>
</dbReference>
<feature type="compositionally biased region" description="Low complexity" evidence="2">
    <location>
        <begin position="13"/>
        <end position="26"/>
    </location>
</feature>
<gene>
    <name evidence="3" type="ORF">Pfra01_000581800</name>
</gene>
<proteinExistence type="predicted"/>
<dbReference type="GO" id="GO:0005856">
    <property type="term" value="C:cytoskeleton"/>
    <property type="evidence" value="ECO:0007669"/>
    <property type="project" value="TreeGrafter"/>
</dbReference>
<feature type="region of interest" description="Disordered" evidence="2">
    <location>
        <begin position="1"/>
        <end position="38"/>
    </location>
</feature>
<feature type="coiled-coil region" evidence="1">
    <location>
        <begin position="64"/>
        <end position="162"/>
    </location>
</feature>
<keyword evidence="1" id="KW-0175">Coiled coil</keyword>
<dbReference type="PROSITE" id="PS51257">
    <property type="entry name" value="PROKAR_LIPOPROTEIN"/>
    <property type="match status" value="1"/>
</dbReference>
<accession>A0A9W6U8W0</accession>
<evidence type="ECO:0000313" key="4">
    <source>
        <dbReference type="Proteomes" id="UP001165121"/>
    </source>
</evidence>
<feature type="compositionally biased region" description="Polar residues" evidence="2">
    <location>
        <begin position="469"/>
        <end position="481"/>
    </location>
</feature>
<protein>
    <submittedName>
        <fullName evidence="3">Unnamed protein product</fullName>
    </submittedName>
</protein>
<evidence type="ECO:0000313" key="3">
    <source>
        <dbReference type="EMBL" id="GMF28290.1"/>
    </source>
</evidence>
<feature type="coiled-coil region" evidence="1">
    <location>
        <begin position="1434"/>
        <end position="1482"/>
    </location>
</feature>
<dbReference type="PANTHER" id="PTHR47357">
    <property type="entry name" value="COP1-INTERACTIVE PROTEIN 1"/>
    <property type="match status" value="1"/>
</dbReference>
<name>A0A9W6U8W0_9STRA</name>
<feature type="coiled-coil region" evidence="1">
    <location>
        <begin position="542"/>
        <end position="803"/>
    </location>
</feature>
<dbReference type="PANTHER" id="PTHR47357:SF1">
    <property type="entry name" value="SPINDLE POLE BODY COMPONENT 110"/>
    <property type="match status" value="1"/>
</dbReference>
<dbReference type="OrthoDB" id="1926336at2759"/>
<feature type="coiled-coil region" evidence="1">
    <location>
        <begin position="286"/>
        <end position="345"/>
    </location>
</feature>
<keyword evidence="4" id="KW-1185">Reference proteome</keyword>
<feature type="coiled-coil region" evidence="1">
    <location>
        <begin position="406"/>
        <end position="454"/>
    </location>
</feature>
<sequence>MMAEEREAPPPGACAAAACPPATHSPSHPPTHSPTRSYVTAADAEKRELVDKLRQAVAAGKAVRAQAARQDEQLRRQLEAKDAQLQVAASKLEAFQLELRAQAQQAETRALVLQQENGRLAAQLAAALEQQQQREAQLSADARALQSRVDDLAAQLAAARQQQHDTEAMDGEVAAELNRVDELQQADGRRLARQVETLTAANDAAAAELARTAQLREKLLVHAGIDLSFESIASLLDTKNREIHMLTEQLAAADAPQEEAVRHAVAAALADADALRGQCAALAADKVRADKAADALRAELQRVAQEHAAALSASEEQHRQAYELLQNQQADCRAQLQDSRALEQQLLEDFGTVKSKIEALVATLHVDTPEPVPKDGEHHHHSRMSELESYLECIQEHLVEAGKPDVKLLQSNVEDLQDRIRAYETETQQLADKLQECERELKARASEIEQLAARKLDGLSDTDKCVTSGEDTASNGETAESCNGHASDPERELQATKAHLHAIEAEMAACKAENLRMIFEVAKTADGVSKLKQDHEALLVVHQEKSLELDAALEQLQSLEASNNMLESDLKRASDDLRCHLEAFAMQKEDFESVIADLDKTVNKTEKENFKIKLDLEDIKNENDVLEERISELHAVADSKTEPDELQEKDREVEELRSSLVQAKVDFLEQKQQLTALEKKLVAVSKSSGPACTINNATLDAERREFEAALIEMIEMEKKLQVAYEAKQSLESTLQERMEAKNELEHRLSIAEDKIAELEQQLEQKVALIATIEKQLRSVEEEREKLSDEFAKTKSKLERSRGKLEEKAIEFEAFKTTTNMLKDERSRLFNEIALLKDKIAKSEVQKAAMADSQELANEELEEQLNELADKIAEIEAEKQDLRARLEDTIYRSEEDIHQLRERLYMLEEEKSGLDDENYKLERMIETLETKLDTLEVQKTHLEEANASTSEQLSLLEDRVKNATSEIATLSAEKDNLIDLQQSLEDNVTSLQHDKTKLERTLEETTAKLHEELEQVTAQVEALQIQLSQNAAEKEKVYAELSELQERAEADKLAHKDIVSKLEAQVSENGTLENKIAVLKQMAEKALLSLQVSRDELSQAESRAVLLVEERDTVKSLLQEKESENEAVVAQREHLQHQVEKLTSELTNLQLAHSKEVVASQEVITGLKHAEAKLMESLESVKRDLAEAESCVMVLVEERDAARRDLTARDLKIEMLTTQQGELDLAAQKFETELNTLRSKTSTEAEATEETIRNLQEAKAEAEETARNLNDLSTQAKEELTVIREQLAESELRVAALEKERDVTRTSLDEKLSTHETLSALQEDLQNKVTALETELKEQREKSSAELVAAHETIMNLKEAEAKEAEASESLRQELAEAEGCVMVLVEERDAAKKTLSKRDLTLEVLSSEHGELQLKSQSVTTELEALRSKSVADGQAAEEMIQSLKEDVKRVTESLESATTELSEFESRMASLTAERDTVTEALGKLDAEHISLSSQNEEQLLRIKGLEGEIVGLQTQQSTELAAAEDTILSLKSSITDINNTLESVRQDLSDSQVREATLTEGCDSTKLALNRAARPA</sequence>
<dbReference type="EMBL" id="BSXT01000473">
    <property type="protein sequence ID" value="GMF28290.1"/>
    <property type="molecule type" value="Genomic_DNA"/>
</dbReference>